<dbReference type="InterPro" id="IPR001789">
    <property type="entry name" value="Sig_transdc_resp-reg_receiver"/>
</dbReference>
<feature type="domain" description="Response regulatory" evidence="6">
    <location>
        <begin position="6"/>
        <end position="118"/>
    </location>
</feature>
<dbReference type="Pfam" id="PF00486">
    <property type="entry name" value="Trans_reg_C"/>
    <property type="match status" value="1"/>
</dbReference>
<dbReference type="InterPro" id="IPR036388">
    <property type="entry name" value="WH-like_DNA-bd_sf"/>
</dbReference>
<feature type="domain" description="OmpR/PhoB-type" evidence="7">
    <location>
        <begin position="131"/>
        <end position="229"/>
    </location>
</feature>
<dbReference type="SUPFAM" id="SSF52172">
    <property type="entry name" value="CheY-like"/>
    <property type="match status" value="1"/>
</dbReference>
<dbReference type="CDD" id="cd17574">
    <property type="entry name" value="REC_OmpR"/>
    <property type="match status" value="1"/>
</dbReference>
<evidence type="ECO:0000259" key="6">
    <source>
        <dbReference type="PROSITE" id="PS50110"/>
    </source>
</evidence>
<feature type="DNA-binding region" description="OmpR/PhoB-type" evidence="5">
    <location>
        <begin position="131"/>
        <end position="229"/>
    </location>
</feature>
<comment type="caution">
    <text evidence="8">The sequence shown here is derived from an EMBL/GenBank/DDBJ whole genome shotgun (WGS) entry which is preliminary data.</text>
</comment>
<dbReference type="InterPro" id="IPR011006">
    <property type="entry name" value="CheY-like_superfamily"/>
</dbReference>
<evidence type="ECO:0000259" key="7">
    <source>
        <dbReference type="PROSITE" id="PS51755"/>
    </source>
</evidence>
<keyword evidence="9" id="KW-1185">Reference proteome</keyword>
<dbReference type="PANTHER" id="PTHR48111:SF26">
    <property type="entry name" value="STAGE 0 SPORULATION PROTEIN A HOMOLOG"/>
    <property type="match status" value="1"/>
</dbReference>
<evidence type="ECO:0000313" key="8">
    <source>
        <dbReference type="EMBL" id="MBP1926621.1"/>
    </source>
</evidence>
<evidence type="ECO:0000256" key="3">
    <source>
        <dbReference type="ARBA" id="ARBA00023163"/>
    </source>
</evidence>
<dbReference type="InterPro" id="IPR039420">
    <property type="entry name" value="WalR-like"/>
</dbReference>
<dbReference type="Proteomes" id="UP001519342">
    <property type="component" value="Unassembled WGS sequence"/>
</dbReference>
<dbReference type="RefSeq" id="WP_245210444.1">
    <property type="nucleotide sequence ID" value="NZ_JAGGKS010000007.1"/>
</dbReference>
<dbReference type="InterPro" id="IPR016032">
    <property type="entry name" value="Sig_transdc_resp-reg_C-effctor"/>
</dbReference>
<dbReference type="CDD" id="cd00383">
    <property type="entry name" value="trans_reg_C"/>
    <property type="match status" value="1"/>
</dbReference>
<sequence length="234" mass="27192">MNVSKKILIVDDDKRVVKMLVEYMKLYEFKTVCAYNGRDALAFFDESVDLVVLDINMDDMDGIEVCKRIRENANVPIIMLSANATSFDKIKALGVGADDYVVKPFDPLELLARIKAHISRVERFNASKTIEMPIEFDDIRIFRNAYKVTKGEKEINFSNTEFRLLVYFIDNAFIAISRQKILNDVWQSDLYDENIVNTYVKRIRMKLEDVGNGEKYIKSIRGVGYIFEAEFKYK</sequence>
<dbReference type="SUPFAM" id="SSF46894">
    <property type="entry name" value="C-terminal effector domain of the bipartite response regulators"/>
    <property type="match status" value="1"/>
</dbReference>
<dbReference type="Pfam" id="PF00072">
    <property type="entry name" value="Response_reg"/>
    <property type="match status" value="1"/>
</dbReference>
<dbReference type="SMART" id="SM00448">
    <property type="entry name" value="REC"/>
    <property type="match status" value="1"/>
</dbReference>
<keyword evidence="2 5" id="KW-0238">DNA-binding</keyword>
<dbReference type="SMART" id="SM00862">
    <property type="entry name" value="Trans_reg_C"/>
    <property type="match status" value="1"/>
</dbReference>
<dbReference type="Gene3D" id="6.10.250.690">
    <property type="match status" value="1"/>
</dbReference>
<dbReference type="InterPro" id="IPR001867">
    <property type="entry name" value="OmpR/PhoB-type_DNA-bd"/>
</dbReference>
<dbReference type="PROSITE" id="PS51755">
    <property type="entry name" value="OMPR_PHOB"/>
    <property type="match status" value="1"/>
</dbReference>
<dbReference type="GO" id="GO:0003677">
    <property type="term" value="F:DNA binding"/>
    <property type="evidence" value="ECO:0007669"/>
    <property type="project" value="UniProtKB-KW"/>
</dbReference>
<evidence type="ECO:0000256" key="4">
    <source>
        <dbReference type="PROSITE-ProRule" id="PRU00169"/>
    </source>
</evidence>
<feature type="modified residue" description="4-aspartylphosphate" evidence="4">
    <location>
        <position position="54"/>
    </location>
</feature>
<evidence type="ECO:0000256" key="1">
    <source>
        <dbReference type="ARBA" id="ARBA00023015"/>
    </source>
</evidence>
<gene>
    <name evidence="8" type="ORF">J2Z76_002490</name>
</gene>
<organism evidence="8 9">
    <name type="scientific">Sedimentibacter acidaminivorans</name>
    <dbReference type="NCBI Taxonomy" id="913099"/>
    <lineage>
        <taxon>Bacteria</taxon>
        <taxon>Bacillati</taxon>
        <taxon>Bacillota</taxon>
        <taxon>Tissierellia</taxon>
        <taxon>Sedimentibacter</taxon>
    </lineage>
</organism>
<reference evidence="8 9" key="1">
    <citation type="submission" date="2021-03" db="EMBL/GenBank/DDBJ databases">
        <title>Genomic Encyclopedia of Type Strains, Phase IV (KMG-IV): sequencing the most valuable type-strain genomes for metagenomic binning, comparative biology and taxonomic classification.</title>
        <authorList>
            <person name="Goeker M."/>
        </authorList>
    </citation>
    <scope>NUCLEOTIDE SEQUENCE [LARGE SCALE GENOMIC DNA]</scope>
    <source>
        <strain evidence="8 9">DSM 24004</strain>
    </source>
</reference>
<dbReference type="EMBL" id="JAGGKS010000007">
    <property type="protein sequence ID" value="MBP1926621.1"/>
    <property type="molecule type" value="Genomic_DNA"/>
</dbReference>
<keyword evidence="4" id="KW-0597">Phosphoprotein</keyword>
<dbReference type="PANTHER" id="PTHR48111">
    <property type="entry name" value="REGULATOR OF RPOS"/>
    <property type="match status" value="1"/>
</dbReference>
<dbReference type="PROSITE" id="PS50110">
    <property type="entry name" value="RESPONSE_REGULATORY"/>
    <property type="match status" value="1"/>
</dbReference>
<evidence type="ECO:0000256" key="2">
    <source>
        <dbReference type="ARBA" id="ARBA00023125"/>
    </source>
</evidence>
<name>A0ABS4GG12_9FIRM</name>
<evidence type="ECO:0000313" key="9">
    <source>
        <dbReference type="Proteomes" id="UP001519342"/>
    </source>
</evidence>
<evidence type="ECO:0000256" key="5">
    <source>
        <dbReference type="PROSITE-ProRule" id="PRU01091"/>
    </source>
</evidence>
<proteinExistence type="predicted"/>
<dbReference type="Gene3D" id="1.10.10.10">
    <property type="entry name" value="Winged helix-like DNA-binding domain superfamily/Winged helix DNA-binding domain"/>
    <property type="match status" value="1"/>
</dbReference>
<keyword evidence="3" id="KW-0804">Transcription</keyword>
<accession>A0ABS4GG12</accession>
<keyword evidence="1" id="KW-0805">Transcription regulation</keyword>
<protein>
    <submittedName>
        <fullName evidence="8">DNA-binding response OmpR family regulator</fullName>
    </submittedName>
</protein>
<dbReference type="Gene3D" id="3.40.50.2300">
    <property type="match status" value="1"/>
</dbReference>